<dbReference type="EMBL" id="QXNG01000034">
    <property type="protein sequence ID" value="THA16253.1"/>
    <property type="molecule type" value="Genomic_DNA"/>
</dbReference>
<name>A0A4S2QGJ0_9PAST</name>
<accession>A0A4S2QGJ0</accession>
<evidence type="ECO:0000313" key="3">
    <source>
        <dbReference type="Proteomes" id="UP000310576"/>
    </source>
</evidence>
<dbReference type="Proteomes" id="UP000310576">
    <property type="component" value="Unassembled WGS sequence"/>
</dbReference>
<reference evidence="2 3" key="1">
    <citation type="journal article" date="2019" name="Vet. Microbiol.">
        <title>Development of multi locus sequence typing (MLST) of Rodentibacter pneumotropicus.</title>
        <authorList>
            <person name="Adhikary S."/>
            <person name="Bisgaard M."/>
            <person name="Boot R."/>
            <person name="Benga L."/>
            <person name="Nicklas W."/>
            <person name="Christensen H."/>
        </authorList>
    </citation>
    <scope>NUCLEOTIDE SEQUENCE [LARGE SCALE GENOMIC DNA]</scope>
    <source>
        <strain evidence="2 3">1596_07</strain>
    </source>
</reference>
<proteinExistence type="predicted"/>
<evidence type="ECO:0000256" key="1">
    <source>
        <dbReference type="SAM" id="MobiDB-lite"/>
    </source>
</evidence>
<gene>
    <name evidence="2" type="ORF">D3M76_03615</name>
</gene>
<protein>
    <submittedName>
        <fullName evidence="2">Uncharacterized protein</fullName>
    </submittedName>
</protein>
<dbReference type="AlphaFoldDB" id="A0A4S2QGJ0"/>
<feature type="region of interest" description="Disordered" evidence="1">
    <location>
        <begin position="65"/>
        <end position="84"/>
    </location>
</feature>
<comment type="caution">
    <text evidence="2">The sequence shown here is derived from an EMBL/GenBank/DDBJ whole genome shotgun (WGS) entry which is preliminary data.</text>
</comment>
<sequence length="84" mass="9147">MFSLYRITRVNKLVNKANLTNEQLEAILKGDSKIPGYTCHHHQDTGRGIGKCIDGESQWLNGATGRLIPHSYGRGGHGEEGGGE</sequence>
<evidence type="ECO:0000313" key="2">
    <source>
        <dbReference type="EMBL" id="THA16253.1"/>
    </source>
</evidence>
<organism evidence="2 3">
    <name type="scientific">Rodentibacter pneumotropicus</name>
    <dbReference type="NCBI Taxonomy" id="758"/>
    <lineage>
        <taxon>Bacteria</taxon>
        <taxon>Pseudomonadati</taxon>
        <taxon>Pseudomonadota</taxon>
        <taxon>Gammaproteobacteria</taxon>
        <taxon>Pasteurellales</taxon>
        <taxon>Pasteurellaceae</taxon>
        <taxon>Rodentibacter</taxon>
    </lineage>
</organism>